<gene>
    <name evidence="1" type="ORF">GCM10009545_26780</name>
    <name evidence="2" type="ORF">GCM10011581_39070</name>
</gene>
<comment type="caution">
    <text evidence="2">The sequence shown here is derived from an EMBL/GenBank/DDBJ whole genome shotgun (WGS) entry which is preliminary data.</text>
</comment>
<evidence type="ECO:0000313" key="1">
    <source>
        <dbReference type="EMBL" id="GAA0523219.1"/>
    </source>
</evidence>
<dbReference type="EMBL" id="BMMT01000015">
    <property type="protein sequence ID" value="GGI98089.1"/>
    <property type="molecule type" value="Genomic_DNA"/>
</dbReference>
<accession>A0A917K3Y4</accession>
<keyword evidence="4" id="KW-1185">Reference proteome</keyword>
<sequence>MTSSVEEHADESSRRLRELVARGFRLMPPVRDSNGELEALIYVRPQADVVDLVEVRAEDDARAARVRRHDNHVGRSAVLWQTTGSTCSVLDEVLALPGRLFTAPA</sequence>
<reference evidence="2" key="3">
    <citation type="submission" date="2020-09" db="EMBL/GenBank/DDBJ databases">
        <authorList>
            <person name="Sun Q."/>
            <person name="Zhou Y."/>
        </authorList>
    </citation>
    <scope>NUCLEOTIDE SEQUENCE</scope>
    <source>
        <strain evidence="2">CGMCC 4.7206</strain>
    </source>
</reference>
<dbReference type="AlphaFoldDB" id="A0A917K3Y4"/>
<reference evidence="1" key="4">
    <citation type="submission" date="2023-12" db="EMBL/GenBank/DDBJ databases">
        <authorList>
            <person name="Sun Q."/>
            <person name="Inoue M."/>
        </authorList>
    </citation>
    <scope>NUCLEOTIDE SEQUENCE</scope>
    <source>
        <strain evidence="1">JCM 10664</strain>
    </source>
</reference>
<reference evidence="1 4" key="2">
    <citation type="journal article" date="2019" name="Int. J. Syst. Evol. Microbiol.">
        <title>The Global Catalogue of Microorganisms (GCM) 10K type strain sequencing project: providing services to taxonomists for standard genome sequencing and annotation.</title>
        <authorList>
            <consortium name="The Broad Institute Genomics Platform"/>
            <consortium name="The Broad Institute Genome Sequencing Center for Infectious Disease"/>
            <person name="Wu L."/>
            <person name="Ma J."/>
        </authorList>
    </citation>
    <scope>NUCLEOTIDE SEQUENCE [LARGE SCALE GENOMIC DNA]</scope>
    <source>
        <strain evidence="1 4">JCM 10664</strain>
    </source>
</reference>
<dbReference type="Proteomes" id="UP001500220">
    <property type="component" value="Unassembled WGS sequence"/>
</dbReference>
<proteinExistence type="predicted"/>
<dbReference type="EMBL" id="BAAAHC010000009">
    <property type="protein sequence ID" value="GAA0523219.1"/>
    <property type="molecule type" value="Genomic_DNA"/>
</dbReference>
<reference evidence="2 3" key="1">
    <citation type="journal article" date="2014" name="Int. J. Syst. Evol. Microbiol.">
        <title>Complete genome sequence of Corynebacterium casei LMG S-19264T (=DSM 44701T), isolated from a smear-ripened cheese.</title>
        <authorList>
            <consortium name="US DOE Joint Genome Institute (JGI-PGF)"/>
            <person name="Walter F."/>
            <person name="Albersmeier A."/>
            <person name="Kalinowski J."/>
            <person name="Ruckert C."/>
        </authorList>
    </citation>
    <scope>NUCLEOTIDE SEQUENCE [LARGE SCALE GENOMIC DNA]</scope>
    <source>
        <strain evidence="2 3">CGMCC 4.7206</strain>
    </source>
</reference>
<protein>
    <submittedName>
        <fullName evidence="2">Uncharacterized protein</fullName>
    </submittedName>
</protein>
<organism evidence="2 3">
    <name type="scientific">Saccharopolyspora thermophila</name>
    <dbReference type="NCBI Taxonomy" id="89367"/>
    <lineage>
        <taxon>Bacteria</taxon>
        <taxon>Bacillati</taxon>
        <taxon>Actinomycetota</taxon>
        <taxon>Actinomycetes</taxon>
        <taxon>Pseudonocardiales</taxon>
        <taxon>Pseudonocardiaceae</taxon>
        <taxon>Saccharopolyspora</taxon>
    </lineage>
</organism>
<dbReference type="Proteomes" id="UP000597989">
    <property type="component" value="Unassembled WGS sequence"/>
</dbReference>
<evidence type="ECO:0000313" key="2">
    <source>
        <dbReference type="EMBL" id="GGI98089.1"/>
    </source>
</evidence>
<evidence type="ECO:0000313" key="3">
    <source>
        <dbReference type="Proteomes" id="UP000597989"/>
    </source>
</evidence>
<dbReference type="RefSeq" id="WP_188989793.1">
    <property type="nucleotide sequence ID" value="NZ_BAAAHC010000009.1"/>
</dbReference>
<name>A0A917K3Y4_9PSEU</name>
<evidence type="ECO:0000313" key="4">
    <source>
        <dbReference type="Proteomes" id="UP001500220"/>
    </source>
</evidence>